<feature type="compositionally biased region" description="Polar residues" evidence="2">
    <location>
        <begin position="164"/>
        <end position="174"/>
    </location>
</feature>
<keyword evidence="1" id="KW-0175">Coiled coil</keyword>
<feature type="compositionally biased region" description="Acidic residues" evidence="2">
    <location>
        <begin position="632"/>
        <end position="646"/>
    </location>
</feature>
<evidence type="ECO:0000256" key="4">
    <source>
        <dbReference type="SAM" id="SignalP"/>
    </source>
</evidence>
<dbReference type="Gene3D" id="1.25.40.10">
    <property type="entry name" value="Tetratricopeptide repeat domain"/>
    <property type="match status" value="1"/>
</dbReference>
<dbReference type="CDD" id="cd00118">
    <property type="entry name" value="LysM"/>
    <property type="match status" value="1"/>
</dbReference>
<accession>A0A4R6UYB4</accession>
<feature type="chain" id="PRO_5020645425" evidence="4">
    <location>
        <begin position="22"/>
        <end position="757"/>
    </location>
</feature>
<keyword evidence="3" id="KW-0472">Membrane</keyword>
<dbReference type="SUPFAM" id="SSF48452">
    <property type="entry name" value="TPR-like"/>
    <property type="match status" value="1"/>
</dbReference>
<dbReference type="AlphaFoldDB" id="A0A4R6UYB4"/>
<dbReference type="InterPro" id="IPR018392">
    <property type="entry name" value="LysM"/>
</dbReference>
<evidence type="ECO:0000259" key="5">
    <source>
        <dbReference type="Pfam" id="PF25800"/>
    </source>
</evidence>
<feature type="compositionally biased region" description="Acidic residues" evidence="2">
    <location>
        <begin position="693"/>
        <end position="706"/>
    </location>
</feature>
<dbReference type="Gene3D" id="1.20.58.2200">
    <property type="match status" value="1"/>
</dbReference>
<feature type="signal peptide" evidence="4">
    <location>
        <begin position="1"/>
        <end position="21"/>
    </location>
</feature>
<name>A0A4R6UYB4_9GAMM</name>
<dbReference type="Gene3D" id="3.10.350.10">
    <property type="entry name" value="LysM domain"/>
    <property type="match status" value="1"/>
</dbReference>
<keyword evidence="7" id="KW-1185">Reference proteome</keyword>
<dbReference type="NCBIfam" id="TIGR03504">
    <property type="entry name" value="FimV_Cterm"/>
    <property type="match status" value="1"/>
</dbReference>
<dbReference type="InterPro" id="IPR038440">
    <property type="entry name" value="FimV_C_sf"/>
</dbReference>
<evidence type="ECO:0000256" key="3">
    <source>
        <dbReference type="SAM" id="Phobius"/>
    </source>
</evidence>
<feature type="compositionally biased region" description="Basic and acidic residues" evidence="2">
    <location>
        <begin position="605"/>
        <end position="614"/>
    </location>
</feature>
<dbReference type="RefSeq" id="WP_162848134.1">
    <property type="nucleotide sequence ID" value="NZ_SNYM01000001.1"/>
</dbReference>
<dbReference type="InterPro" id="IPR020012">
    <property type="entry name" value="LysM_FimV"/>
</dbReference>
<dbReference type="InterPro" id="IPR057840">
    <property type="entry name" value="FimV_N"/>
</dbReference>
<dbReference type="InterPro" id="IPR036779">
    <property type="entry name" value="LysM_dom_sf"/>
</dbReference>
<feature type="coiled-coil region" evidence="1">
    <location>
        <begin position="293"/>
        <end position="327"/>
    </location>
</feature>
<evidence type="ECO:0000313" key="6">
    <source>
        <dbReference type="EMBL" id="TDQ51296.1"/>
    </source>
</evidence>
<proteinExistence type="predicted"/>
<organism evidence="6 7">
    <name type="scientific">Permianibacter aggregans</name>
    <dbReference type="NCBI Taxonomy" id="1510150"/>
    <lineage>
        <taxon>Bacteria</taxon>
        <taxon>Pseudomonadati</taxon>
        <taxon>Pseudomonadota</taxon>
        <taxon>Gammaproteobacteria</taxon>
        <taxon>Pseudomonadales</taxon>
        <taxon>Pseudomonadaceae</taxon>
        <taxon>Permianibacter</taxon>
    </lineage>
</organism>
<keyword evidence="3" id="KW-1133">Transmembrane helix</keyword>
<dbReference type="InterPro" id="IPR020011">
    <property type="entry name" value="FimV_C"/>
</dbReference>
<dbReference type="EMBL" id="SNYM01000001">
    <property type="protein sequence ID" value="TDQ51296.1"/>
    <property type="molecule type" value="Genomic_DNA"/>
</dbReference>
<feature type="compositionally biased region" description="Basic and acidic residues" evidence="2">
    <location>
        <begin position="679"/>
        <end position="692"/>
    </location>
</feature>
<dbReference type="Pfam" id="PF14559">
    <property type="entry name" value="TPR_19"/>
    <property type="match status" value="1"/>
</dbReference>
<feature type="domain" description="FimV N-terminal" evidence="5">
    <location>
        <begin position="22"/>
        <end position="128"/>
    </location>
</feature>
<feature type="region of interest" description="Disordered" evidence="2">
    <location>
        <begin position="578"/>
        <end position="706"/>
    </location>
</feature>
<sequence length="757" mass="82309">MLRNLAVVFGTTLLASSIAHALGMGDIKMKSALNQPLDAEIELVALRGTSVEEIRASLAKDEEFQKAGIERVYALNGLQMSLEGRGADAVIKLRTADPVREPFLNFVVEVNWPNGRLLREYTVLLDPPTFAQEAPTPVVRPSQPVSGSGTVATLPSERPVARQPSGNLSGNTYGPVGSTDTLWSIATRARPNDSVTIQQTLAAIFKANPQAFANNDPNMLLKGETLTIPSAEEIASTPRRGSLAELVGSTPVVQTGRRTGGGSTSEGGGRLVLGAAPDTASGSARGGADREAMQVLNQENEALRERLASQQSKIDRLEKLVQLKDQQLATVGAPTTTPETLPPETDVTTVPIVTLPTETPAEQAETTPESLTQTTPTQAEQAQVAEPEKKKPEKKKPVKTPKKEEEPSFFDDLMSGDGLLYLAGGGGLLLLIIGFMVWQRRRVAQENFHESLLPEESYEQFDSPSQMDTAFDLPEVGEELLPQEEKAETSAPSDLVADPLGEADIYIAYGKYEQAEQLLLRALQEDPDRTELRVKLLEAYAEMHDADKFREQVAEMQDAIDLDPSLAQQVERLQNKAWPDDAMSESYRPAPEAPSADDIFGSMDVGRDSDKTVEIPRQSAPKASAEPASDFASEEFNLDLDADLGGEPETTVSKAGKASEEEFSFDLSDSEFSIDEEPESKRSSADEELKLDDFDDEFSEPDDLGMNEIDEIATKLDLARAYIEMHETDGAKEILQEVVKDGNDAQRKEAESLLAKI</sequence>
<evidence type="ECO:0000256" key="2">
    <source>
        <dbReference type="SAM" id="MobiDB-lite"/>
    </source>
</evidence>
<dbReference type="Proteomes" id="UP000295375">
    <property type="component" value="Unassembled WGS sequence"/>
</dbReference>
<comment type="caution">
    <text evidence="6">The sequence shown here is derived from an EMBL/GenBank/DDBJ whole genome shotgun (WGS) entry which is preliminary data.</text>
</comment>
<dbReference type="Pfam" id="PF25800">
    <property type="entry name" value="FimV_N"/>
    <property type="match status" value="1"/>
</dbReference>
<keyword evidence="3" id="KW-0812">Transmembrane</keyword>
<feature type="transmembrane region" description="Helical" evidence="3">
    <location>
        <begin position="418"/>
        <end position="438"/>
    </location>
</feature>
<evidence type="ECO:0000313" key="7">
    <source>
        <dbReference type="Proteomes" id="UP000295375"/>
    </source>
</evidence>
<protein>
    <submittedName>
        <fullName evidence="6">Pilus assembly protein FimV</fullName>
    </submittedName>
</protein>
<gene>
    <name evidence="6" type="ORF">EV696_101270</name>
</gene>
<evidence type="ECO:0000256" key="1">
    <source>
        <dbReference type="SAM" id="Coils"/>
    </source>
</evidence>
<keyword evidence="4" id="KW-0732">Signal</keyword>
<feature type="region of interest" description="Disordered" evidence="2">
    <location>
        <begin position="134"/>
        <end position="174"/>
    </location>
</feature>
<dbReference type="InterPro" id="IPR011990">
    <property type="entry name" value="TPR-like_helical_dom_sf"/>
</dbReference>
<feature type="compositionally biased region" description="Low complexity" evidence="2">
    <location>
        <begin position="357"/>
        <end position="385"/>
    </location>
</feature>
<dbReference type="NCBIfam" id="TIGR03505">
    <property type="entry name" value="FimV_core"/>
    <property type="match status" value="1"/>
</dbReference>
<feature type="region of interest" description="Disordered" evidence="2">
    <location>
        <begin position="357"/>
        <end position="409"/>
    </location>
</feature>
<feature type="compositionally biased region" description="Acidic residues" evidence="2">
    <location>
        <begin position="661"/>
        <end position="678"/>
    </location>
</feature>
<feature type="compositionally biased region" description="Polar residues" evidence="2">
    <location>
        <begin position="143"/>
        <end position="153"/>
    </location>
</feature>
<reference evidence="6 7" key="1">
    <citation type="submission" date="2019-03" db="EMBL/GenBank/DDBJ databases">
        <title>Genomic Encyclopedia of Type Strains, Phase IV (KMG-IV): sequencing the most valuable type-strain genomes for metagenomic binning, comparative biology and taxonomic classification.</title>
        <authorList>
            <person name="Goeker M."/>
        </authorList>
    </citation>
    <scope>NUCLEOTIDE SEQUENCE [LARGE SCALE GENOMIC DNA]</scope>
    <source>
        <strain evidence="6 7">DSM 103792</strain>
    </source>
</reference>